<proteinExistence type="predicted"/>
<name>A0ABS5TL74_9ACTN</name>
<comment type="caution">
    <text evidence="2">The sequence shown here is derived from an EMBL/GenBank/DDBJ whole genome shotgun (WGS) entry which is preliminary data.</text>
</comment>
<keyword evidence="3" id="KW-1185">Reference proteome</keyword>
<dbReference type="SMART" id="SM00530">
    <property type="entry name" value="HTH_XRE"/>
    <property type="match status" value="1"/>
</dbReference>
<dbReference type="InterPro" id="IPR010982">
    <property type="entry name" value="Lambda_DNA-bd_dom_sf"/>
</dbReference>
<protein>
    <submittedName>
        <fullName evidence="2">Helix-turn-helix transcriptional regulator</fullName>
    </submittedName>
</protein>
<dbReference type="Gene3D" id="1.10.260.40">
    <property type="entry name" value="lambda repressor-like DNA-binding domains"/>
    <property type="match status" value="1"/>
</dbReference>
<feature type="domain" description="HTH cro/C1-type" evidence="1">
    <location>
        <begin position="14"/>
        <end position="69"/>
    </location>
</feature>
<dbReference type="Proteomes" id="UP001197247">
    <property type="component" value="Unassembled WGS sequence"/>
</dbReference>
<dbReference type="EMBL" id="JAHBAY010000010">
    <property type="protein sequence ID" value="MBT0771760.1"/>
    <property type="molecule type" value="Genomic_DNA"/>
</dbReference>
<dbReference type="Pfam" id="PF01381">
    <property type="entry name" value="HTH_3"/>
    <property type="match status" value="1"/>
</dbReference>
<sequence length="91" mass="10241">MTSTSGRLAIRRAFRAWRAARGLSQDEVAAMVDGWDQRQVSRVEAGERSIKLEEAAEICRALGVPLRRLLIELDPDDREAIGLPRHEDESL</sequence>
<evidence type="ECO:0000313" key="3">
    <source>
        <dbReference type="Proteomes" id="UP001197247"/>
    </source>
</evidence>
<evidence type="ECO:0000259" key="1">
    <source>
        <dbReference type="PROSITE" id="PS50943"/>
    </source>
</evidence>
<evidence type="ECO:0000313" key="2">
    <source>
        <dbReference type="EMBL" id="MBT0771760.1"/>
    </source>
</evidence>
<reference evidence="2 3" key="1">
    <citation type="submission" date="2021-05" db="EMBL/GenBank/DDBJ databases">
        <title>Kineosporia and Streptomyces sp. nov. two new marine actinobacteria isolated from Coral.</title>
        <authorList>
            <person name="Buangrab K."/>
            <person name="Sutthacheep M."/>
            <person name="Yeemin T."/>
            <person name="Harunari E."/>
            <person name="Igarashi Y."/>
            <person name="Kanchanasin P."/>
            <person name="Tanasupawat S."/>
            <person name="Phongsopitanun W."/>
        </authorList>
    </citation>
    <scope>NUCLEOTIDE SEQUENCE [LARGE SCALE GENOMIC DNA]</scope>
    <source>
        <strain evidence="2 3">J2-2</strain>
    </source>
</reference>
<dbReference type="InterPro" id="IPR001387">
    <property type="entry name" value="Cro/C1-type_HTH"/>
</dbReference>
<accession>A0ABS5TL74</accession>
<dbReference type="SUPFAM" id="SSF47413">
    <property type="entry name" value="lambda repressor-like DNA-binding domains"/>
    <property type="match status" value="1"/>
</dbReference>
<gene>
    <name evidence="2" type="ORF">KIH74_22660</name>
</gene>
<dbReference type="CDD" id="cd00093">
    <property type="entry name" value="HTH_XRE"/>
    <property type="match status" value="1"/>
</dbReference>
<dbReference type="PROSITE" id="PS50943">
    <property type="entry name" value="HTH_CROC1"/>
    <property type="match status" value="1"/>
</dbReference>
<dbReference type="RefSeq" id="WP_214158131.1">
    <property type="nucleotide sequence ID" value="NZ_JAHBAY010000010.1"/>
</dbReference>
<organism evidence="2 3">
    <name type="scientific">Kineosporia corallincola</name>
    <dbReference type="NCBI Taxonomy" id="2835133"/>
    <lineage>
        <taxon>Bacteria</taxon>
        <taxon>Bacillati</taxon>
        <taxon>Actinomycetota</taxon>
        <taxon>Actinomycetes</taxon>
        <taxon>Kineosporiales</taxon>
        <taxon>Kineosporiaceae</taxon>
        <taxon>Kineosporia</taxon>
    </lineage>
</organism>